<dbReference type="RefSeq" id="WP_010490435.1">
    <property type="nucleotide sequence ID" value="NZ_AZCT01000002.1"/>
</dbReference>
<comment type="caution">
    <text evidence="2">The sequence shown here is derived from an EMBL/GenBank/DDBJ whole genome shotgun (WGS) entry which is preliminary data.</text>
</comment>
<dbReference type="GO" id="GO:0016301">
    <property type="term" value="F:kinase activity"/>
    <property type="evidence" value="ECO:0007669"/>
    <property type="project" value="UniProtKB-UniRule"/>
</dbReference>
<dbReference type="eggNOG" id="COG3001">
    <property type="taxonomic scope" value="Bacteria"/>
</dbReference>
<dbReference type="Gene3D" id="3.90.1200.10">
    <property type="match status" value="1"/>
</dbReference>
<dbReference type="PATRIC" id="fig|1423816.3.peg.1429"/>
<sequence length="295" mass="32789">MLTSAWTKQLPLDHITSITPVGGGDVNKAYRVDTSEKPYFLLVQPGYPASFYAGEIAGLKAFEAAQVLAPRVIANGSIKGDGYLLLSFLTSGHGSQRELGQLVAHLHQHHEPAGRFGFDYPYAGTSVSFSNDWTDSWADLFIHQRLDKLAAHILKKGLWQVDDQATFDQVRTIISKTLSQHHSEASLLHGDLWGGNYMFTADGQPALIDPAAVYGDRELDIGVTTVFGGFNQEFYAGYQETYPLDPGYSFRLDFYRLYYLMVHLDKFGMAYAGSVAAVMDRILDHGVPENQERNK</sequence>
<dbReference type="EMBL" id="AZCT01000002">
    <property type="protein sequence ID" value="KRK13172.1"/>
    <property type="molecule type" value="Genomic_DNA"/>
</dbReference>
<dbReference type="PANTHER" id="PTHR12149">
    <property type="entry name" value="FRUCTOSAMINE 3 KINASE-RELATED PROTEIN"/>
    <property type="match status" value="1"/>
</dbReference>
<evidence type="ECO:0000313" key="2">
    <source>
        <dbReference type="EMBL" id="KRK13172.1"/>
    </source>
</evidence>
<proteinExistence type="inferred from homology"/>
<keyword evidence="1" id="KW-0808">Transferase</keyword>
<reference evidence="2 3" key="1">
    <citation type="journal article" date="2015" name="Genome Announc.">
        <title>Expanding the biotechnology potential of lactobacilli through comparative genomics of 213 strains and associated genera.</title>
        <authorList>
            <person name="Sun Z."/>
            <person name="Harris H.M."/>
            <person name="McCann A."/>
            <person name="Guo C."/>
            <person name="Argimon S."/>
            <person name="Zhang W."/>
            <person name="Yang X."/>
            <person name="Jeffery I.B."/>
            <person name="Cooney J.C."/>
            <person name="Kagawa T.F."/>
            <person name="Liu W."/>
            <person name="Song Y."/>
            <person name="Salvetti E."/>
            <person name="Wrobel A."/>
            <person name="Rasinkangas P."/>
            <person name="Parkhill J."/>
            <person name="Rea M.C."/>
            <person name="O'Sullivan O."/>
            <person name="Ritari J."/>
            <person name="Douillard F.P."/>
            <person name="Paul Ross R."/>
            <person name="Yang R."/>
            <person name="Briner A.E."/>
            <person name="Felis G.E."/>
            <person name="de Vos W.M."/>
            <person name="Barrangou R."/>
            <person name="Klaenhammer T.R."/>
            <person name="Caufield P.W."/>
            <person name="Cui Y."/>
            <person name="Zhang H."/>
            <person name="O'Toole P.W."/>
        </authorList>
    </citation>
    <scope>NUCLEOTIDE SEQUENCE [LARGE SCALE GENOMIC DNA]</scope>
    <source>
        <strain evidence="2 3">DSM 20178</strain>
    </source>
</reference>
<organism evidence="2 3">
    <name type="scientific">Lacticaseibacillus zeae DSM 20178 = KCTC 3804</name>
    <dbReference type="NCBI Taxonomy" id="1423816"/>
    <lineage>
        <taxon>Bacteria</taxon>
        <taxon>Bacillati</taxon>
        <taxon>Bacillota</taxon>
        <taxon>Bacilli</taxon>
        <taxon>Lactobacillales</taxon>
        <taxon>Lactobacillaceae</taxon>
        <taxon>Lacticaseibacillus</taxon>
    </lineage>
</organism>
<comment type="similarity">
    <text evidence="1">Belongs to the fructosamine kinase family.</text>
</comment>
<dbReference type="PANTHER" id="PTHR12149:SF8">
    <property type="entry name" value="PROTEIN-RIBULOSAMINE 3-KINASE"/>
    <property type="match status" value="1"/>
</dbReference>
<dbReference type="InterPro" id="IPR011009">
    <property type="entry name" value="Kinase-like_dom_sf"/>
</dbReference>
<dbReference type="Proteomes" id="UP000051984">
    <property type="component" value="Unassembled WGS sequence"/>
</dbReference>
<dbReference type="Gene3D" id="3.30.200.20">
    <property type="entry name" value="Phosphorylase Kinase, domain 1"/>
    <property type="match status" value="1"/>
</dbReference>
<dbReference type="InterPro" id="IPR016477">
    <property type="entry name" value="Fructo-/Ketosamine-3-kinase"/>
</dbReference>
<dbReference type="SUPFAM" id="SSF56112">
    <property type="entry name" value="Protein kinase-like (PK-like)"/>
    <property type="match status" value="1"/>
</dbReference>
<keyword evidence="1 2" id="KW-0418">Kinase</keyword>
<dbReference type="AlphaFoldDB" id="A0A0R1F2P8"/>
<gene>
    <name evidence="2" type="ORF">FD51_GL001368</name>
</gene>
<dbReference type="PIRSF" id="PIRSF006221">
    <property type="entry name" value="Ketosamine-3-kinase"/>
    <property type="match status" value="1"/>
</dbReference>
<protein>
    <submittedName>
        <fullName evidence="2">Fructosamine-3-kinase</fullName>
    </submittedName>
</protein>
<accession>A0A0R1F2P8</accession>
<name>A0A0R1F2P8_LACZE</name>
<evidence type="ECO:0000313" key="3">
    <source>
        <dbReference type="Proteomes" id="UP000051984"/>
    </source>
</evidence>
<dbReference type="Pfam" id="PF03881">
    <property type="entry name" value="Fructosamin_kin"/>
    <property type="match status" value="1"/>
</dbReference>
<evidence type="ECO:0000256" key="1">
    <source>
        <dbReference type="PIRNR" id="PIRNR006221"/>
    </source>
</evidence>